<reference evidence="1" key="1">
    <citation type="submission" date="2020-11" db="EMBL/GenBank/DDBJ databases">
        <title>Sequencing the genomes of 1000 actinobacteria strains.</title>
        <authorList>
            <person name="Klenk H.-P."/>
        </authorList>
    </citation>
    <scope>NUCLEOTIDE SEQUENCE</scope>
    <source>
        <strain evidence="1">DSM 45356</strain>
    </source>
</reference>
<organism evidence="1 2">
    <name type="scientific">Longispora fulva</name>
    <dbReference type="NCBI Taxonomy" id="619741"/>
    <lineage>
        <taxon>Bacteria</taxon>
        <taxon>Bacillati</taxon>
        <taxon>Actinomycetota</taxon>
        <taxon>Actinomycetes</taxon>
        <taxon>Micromonosporales</taxon>
        <taxon>Micromonosporaceae</taxon>
        <taxon>Longispora</taxon>
    </lineage>
</organism>
<dbReference type="InterPro" id="IPR011009">
    <property type="entry name" value="Kinase-like_dom_sf"/>
</dbReference>
<keyword evidence="2" id="KW-1185">Reference proteome</keyword>
<evidence type="ECO:0000313" key="1">
    <source>
        <dbReference type="EMBL" id="MBG6137481.1"/>
    </source>
</evidence>
<dbReference type="RefSeq" id="WP_197004344.1">
    <property type="nucleotide sequence ID" value="NZ_BONS01000020.1"/>
</dbReference>
<dbReference type="Proteomes" id="UP000622552">
    <property type="component" value="Unassembled WGS sequence"/>
</dbReference>
<evidence type="ECO:0000313" key="2">
    <source>
        <dbReference type="Proteomes" id="UP000622552"/>
    </source>
</evidence>
<gene>
    <name evidence="1" type="ORF">IW245_003675</name>
</gene>
<proteinExistence type="predicted"/>
<dbReference type="SUPFAM" id="SSF56112">
    <property type="entry name" value="Protein kinase-like (PK-like)"/>
    <property type="match status" value="1"/>
</dbReference>
<accession>A0A8J7KL34</accession>
<evidence type="ECO:0008006" key="3">
    <source>
        <dbReference type="Google" id="ProtNLM"/>
    </source>
</evidence>
<sequence>MALWEDLPAALRATAEEAGSAPILRATPTSAGTMSALSVVLDLGDGTRAFCKGTPADAPNAWMHRNEANITPVLPYGFAPRPLWNIDEDGWLLTGFEFVTGEHVDLTPGSPDLSGLADLVATVGKRLTPAPHTTAAPLSERWASMPEWGRHPIDILAGSTLLHMDMNANNIIVNRDTDRFWLVDWAWSATGAAWIDPALIVIRLINAGHDPVEAEQWAKAVPAFHNAPDAFLDIFADVMSTLWTRLAVRRPTPHSAGLARAAQVWFAHRSNRGR</sequence>
<name>A0A8J7KL34_9ACTN</name>
<dbReference type="Gene3D" id="3.90.1200.10">
    <property type="match status" value="1"/>
</dbReference>
<protein>
    <recommendedName>
        <fullName evidence="3">Aminoglycoside phosphotransferase</fullName>
    </recommendedName>
</protein>
<dbReference type="AlphaFoldDB" id="A0A8J7KL34"/>
<comment type="caution">
    <text evidence="1">The sequence shown here is derived from an EMBL/GenBank/DDBJ whole genome shotgun (WGS) entry which is preliminary data.</text>
</comment>
<dbReference type="EMBL" id="JADOUF010000001">
    <property type="protein sequence ID" value="MBG6137481.1"/>
    <property type="molecule type" value="Genomic_DNA"/>
</dbReference>